<protein>
    <recommendedName>
        <fullName evidence="5">Alanine racemase</fullName>
        <ecNumber evidence="5">5.1.1.1</ecNumber>
    </recommendedName>
</protein>
<evidence type="ECO:0000256" key="4">
    <source>
        <dbReference type="ARBA" id="ARBA00023235"/>
    </source>
</evidence>
<dbReference type="PROSITE" id="PS00395">
    <property type="entry name" value="ALANINE_RACEMASE"/>
    <property type="match status" value="1"/>
</dbReference>
<dbReference type="GO" id="GO:0008784">
    <property type="term" value="F:alanine racemase activity"/>
    <property type="evidence" value="ECO:0007669"/>
    <property type="project" value="UniProtKB-UniRule"/>
</dbReference>
<dbReference type="RefSeq" id="WP_425439146.1">
    <property type="nucleotide sequence ID" value="NZ_FOOK01000013.1"/>
</dbReference>
<evidence type="ECO:0000259" key="8">
    <source>
        <dbReference type="SMART" id="SM01005"/>
    </source>
</evidence>
<dbReference type="FunFam" id="3.20.20.10:FF:000002">
    <property type="entry name" value="Alanine racemase"/>
    <property type="match status" value="1"/>
</dbReference>
<dbReference type="Gene3D" id="3.20.20.10">
    <property type="entry name" value="Alanine racemase"/>
    <property type="match status" value="1"/>
</dbReference>
<keyword evidence="3 5" id="KW-0663">Pyridoxal phosphate</keyword>
<dbReference type="InterPro" id="IPR000821">
    <property type="entry name" value="Ala_racemase"/>
</dbReference>
<comment type="pathway">
    <text evidence="5">Amino-acid biosynthesis; D-alanine biosynthesis; D-alanine from L-alanine: step 1/1.</text>
</comment>
<dbReference type="GO" id="GO:0030170">
    <property type="term" value="F:pyridoxal phosphate binding"/>
    <property type="evidence" value="ECO:0007669"/>
    <property type="project" value="UniProtKB-UniRule"/>
</dbReference>
<evidence type="ECO:0000256" key="1">
    <source>
        <dbReference type="ARBA" id="ARBA00000316"/>
    </source>
</evidence>
<dbReference type="InterPro" id="IPR009006">
    <property type="entry name" value="Ala_racemase/Decarboxylase_C"/>
</dbReference>
<evidence type="ECO:0000256" key="2">
    <source>
        <dbReference type="ARBA" id="ARBA00001933"/>
    </source>
</evidence>
<dbReference type="InterPro" id="IPR011079">
    <property type="entry name" value="Ala_racemase_C"/>
</dbReference>
<evidence type="ECO:0000313" key="9">
    <source>
        <dbReference type="EMBL" id="SFG04179.1"/>
    </source>
</evidence>
<feature type="domain" description="Alanine racemase C-terminal" evidence="8">
    <location>
        <begin position="248"/>
        <end position="376"/>
    </location>
</feature>
<dbReference type="Proteomes" id="UP000198661">
    <property type="component" value="Unassembled WGS sequence"/>
</dbReference>
<dbReference type="Gene3D" id="2.40.37.10">
    <property type="entry name" value="Lyase, Ornithine Decarboxylase, Chain A, domain 1"/>
    <property type="match status" value="1"/>
</dbReference>
<evidence type="ECO:0000313" key="10">
    <source>
        <dbReference type="Proteomes" id="UP000198661"/>
    </source>
</evidence>
<dbReference type="Pfam" id="PF00842">
    <property type="entry name" value="Ala_racemase_C"/>
    <property type="match status" value="1"/>
</dbReference>
<dbReference type="EC" id="5.1.1.1" evidence="5"/>
<dbReference type="SUPFAM" id="SSF51419">
    <property type="entry name" value="PLP-binding barrel"/>
    <property type="match status" value="1"/>
</dbReference>
<reference evidence="9 10" key="1">
    <citation type="submission" date="2016-10" db="EMBL/GenBank/DDBJ databases">
        <authorList>
            <person name="de Groot N.N."/>
        </authorList>
    </citation>
    <scope>NUCLEOTIDE SEQUENCE [LARGE SCALE GENOMIC DNA]</scope>
    <source>
        <strain evidence="9 10">DSM 44945</strain>
    </source>
</reference>
<feature type="modified residue" description="N6-(pyridoxal phosphate)lysine" evidence="5 6">
    <location>
        <position position="41"/>
    </location>
</feature>
<dbReference type="InterPro" id="IPR029066">
    <property type="entry name" value="PLP-binding_barrel"/>
</dbReference>
<comment type="cofactor">
    <cofactor evidence="2 5 6">
        <name>pyridoxal 5'-phosphate</name>
        <dbReference type="ChEBI" id="CHEBI:597326"/>
    </cofactor>
</comment>
<comment type="function">
    <text evidence="5">Catalyzes the interconversion of L-alanine and D-alanine. May also act on other amino acids.</text>
</comment>
<dbReference type="Pfam" id="PF01168">
    <property type="entry name" value="Ala_racemase_N"/>
    <property type="match status" value="1"/>
</dbReference>
<organism evidence="9 10">
    <name type="scientific">Planifilum fulgidum</name>
    <dbReference type="NCBI Taxonomy" id="201973"/>
    <lineage>
        <taxon>Bacteria</taxon>
        <taxon>Bacillati</taxon>
        <taxon>Bacillota</taxon>
        <taxon>Bacilli</taxon>
        <taxon>Bacillales</taxon>
        <taxon>Thermoactinomycetaceae</taxon>
        <taxon>Planifilum</taxon>
    </lineage>
</organism>
<evidence type="ECO:0000256" key="6">
    <source>
        <dbReference type="PIRSR" id="PIRSR600821-50"/>
    </source>
</evidence>
<dbReference type="PANTHER" id="PTHR30511">
    <property type="entry name" value="ALANINE RACEMASE"/>
    <property type="match status" value="1"/>
</dbReference>
<dbReference type="FunFam" id="2.40.37.10:FF:000006">
    <property type="entry name" value="Alanine racemase"/>
    <property type="match status" value="1"/>
</dbReference>
<dbReference type="EMBL" id="FOOK01000013">
    <property type="protein sequence ID" value="SFG04179.1"/>
    <property type="molecule type" value="Genomic_DNA"/>
</dbReference>
<evidence type="ECO:0000256" key="7">
    <source>
        <dbReference type="PIRSR" id="PIRSR600821-52"/>
    </source>
</evidence>
<dbReference type="GO" id="GO:0005829">
    <property type="term" value="C:cytosol"/>
    <property type="evidence" value="ECO:0007669"/>
    <property type="project" value="TreeGrafter"/>
</dbReference>
<dbReference type="PRINTS" id="PR00992">
    <property type="entry name" value="ALARACEMASE"/>
</dbReference>
<evidence type="ECO:0000256" key="5">
    <source>
        <dbReference type="HAMAP-Rule" id="MF_01201"/>
    </source>
</evidence>
<gene>
    <name evidence="9" type="ORF">SAMN04488025_11370</name>
</gene>
<feature type="binding site" evidence="5 7">
    <location>
        <position position="139"/>
    </location>
    <ligand>
        <name>substrate</name>
    </ligand>
</feature>
<dbReference type="SMART" id="SM01005">
    <property type="entry name" value="Ala_racemase_C"/>
    <property type="match status" value="1"/>
</dbReference>
<comment type="catalytic activity">
    <reaction evidence="1 5">
        <text>L-alanine = D-alanine</text>
        <dbReference type="Rhea" id="RHEA:20249"/>
        <dbReference type="ChEBI" id="CHEBI:57416"/>
        <dbReference type="ChEBI" id="CHEBI:57972"/>
        <dbReference type="EC" id="5.1.1.1"/>
    </reaction>
</comment>
<keyword evidence="10" id="KW-1185">Reference proteome</keyword>
<dbReference type="HAMAP" id="MF_01201">
    <property type="entry name" value="Ala_racemase"/>
    <property type="match status" value="1"/>
</dbReference>
<dbReference type="GO" id="GO:0030632">
    <property type="term" value="P:D-alanine biosynthetic process"/>
    <property type="evidence" value="ECO:0007669"/>
    <property type="project" value="UniProtKB-UniRule"/>
</dbReference>
<dbReference type="PANTHER" id="PTHR30511:SF0">
    <property type="entry name" value="ALANINE RACEMASE, CATABOLIC-RELATED"/>
    <property type="match status" value="1"/>
</dbReference>
<dbReference type="UniPathway" id="UPA00042">
    <property type="reaction ID" value="UER00497"/>
</dbReference>
<dbReference type="GO" id="GO:0009252">
    <property type="term" value="P:peptidoglycan biosynthetic process"/>
    <property type="evidence" value="ECO:0007669"/>
    <property type="project" value="TreeGrafter"/>
</dbReference>
<dbReference type="AlphaFoldDB" id="A0A1I2NN53"/>
<comment type="similarity">
    <text evidence="5">Belongs to the alanine racemase family.</text>
</comment>
<dbReference type="InterPro" id="IPR020622">
    <property type="entry name" value="Ala_racemase_pyridoxalP-BS"/>
</dbReference>
<keyword evidence="4 5" id="KW-0413">Isomerase</keyword>
<feature type="binding site" evidence="5 7">
    <location>
        <position position="317"/>
    </location>
    <ligand>
        <name>substrate</name>
    </ligand>
</feature>
<feature type="active site" description="Proton acceptor; specific for D-alanine" evidence="5">
    <location>
        <position position="41"/>
    </location>
</feature>
<dbReference type="STRING" id="201973.SAMN04488025_11370"/>
<feature type="active site" description="Proton acceptor; specific for L-alanine" evidence="5">
    <location>
        <position position="269"/>
    </location>
</feature>
<dbReference type="SUPFAM" id="SSF50621">
    <property type="entry name" value="Alanine racemase C-terminal domain-like"/>
    <property type="match status" value="1"/>
</dbReference>
<sequence>MREDVYYRDTVAEVDLDAIRHNVRQFRRHLPKSVRLMAVVKADAYGHGAVPVARAALSAGADSLAVAFLDEALELREAGVSAPILVMGYTPPRAVGEAIKNDVTLTVYSEEVVEALGRQAAREGKSVAIHVKVDTGMGRLGLLEGELSAFLRCLARHPHLRIGGVFTHFACADESDKEYTRFQHRCLLGFVDRLRAAGADVPLIHCSNSAAAIDLPEYGHALVRLGISMYGYYPSEEVNRQAVRLKPALTLKTRIVRLKRPPAGTGISYGKTVTVDGSRWIATIPIGYADGLSRRLSNRGSALVRGRRVPIVGRVCMDQTMLDVTEAMPAAVGDEVVLYGRQGNEVISVDEVARLLDTISYEVTCAVGRRVPRVYLEDGKRVGVINRLRGSGSALCEKS</sequence>
<accession>A0A1I2NN53</accession>
<name>A0A1I2NN53_9BACL</name>
<proteinExistence type="inferred from homology"/>
<dbReference type="NCBIfam" id="TIGR00492">
    <property type="entry name" value="alr"/>
    <property type="match status" value="1"/>
</dbReference>
<dbReference type="CDD" id="cd00430">
    <property type="entry name" value="PLPDE_III_AR"/>
    <property type="match status" value="1"/>
</dbReference>
<evidence type="ECO:0000256" key="3">
    <source>
        <dbReference type="ARBA" id="ARBA00022898"/>
    </source>
</evidence>
<dbReference type="InterPro" id="IPR001608">
    <property type="entry name" value="Ala_racemase_N"/>
</dbReference>